<evidence type="ECO:0000313" key="1">
    <source>
        <dbReference type="EMBL" id="TMW66891.1"/>
    </source>
</evidence>
<dbReference type="EMBL" id="SPLM01000006">
    <property type="protein sequence ID" value="TMW66891.1"/>
    <property type="molecule type" value="Genomic_DNA"/>
</dbReference>
<keyword evidence="2" id="KW-1185">Reference proteome</keyword>
<comment type="caution">
    <text evidence="1">The sequence shown here is derived from an EMBL/GenBank/DDBJ whole genome shotgun (WGS) entry which is preliminary data.</text>
</comment>
<name>A0A8K1CNH3_PYTOL</name>
<dbReference type="Proteomes" id="UP000794436">
    <property type="component" value="Unassembled WGS sequence"/>
</dbReference>
<gene>
    <name evidence="1" type="ORF">Poli38472_012007</name>
</gene>
<evidence type="ECO:0000313" key="2">
    <source>
        <dbReference type="Proteomes" id="UP000794436"/>
    </source>
</evidence>
<dbReference type="AlphaFoldDB" id="A0A8K1CNH3"/>
<evidence type="ECO:0008006" key="3">
    <source>
        <dbReference type="Google" id="ProtNLM"/>
    </source>
</evidence>
<protein>
    <recommendedName>
        <fullName evidence="3">Ubiquinone biosynthesis protein</fullName>
    </recommendedName>
</protein>
<accession>A0A8K1CNH3</accession>
<dbReference type="Pfam" id="PF03232">
    <property type="entry name" value="COQ7"/>
    <property type="match status" value="1"/>
</dbReference>
<dbReference type="OrthoDB" id="275371at2759"/>
<reference evidence="1" key="1">
    <citation type="submission" date="2019-03" db="EMBL/GenBank/DDBJ databases">
        <title>Long read genome sequence of the mycoparasitic Pythium oligandrum ATCC 38472 isolated from sugarbeet rhizosphere.</title>
        <authorList>
            <person name="Gaulin E."/>
        </authorList>
    </citation>
    <scope>NUCLEOTIDE SEQUENCE</scope>
    <source>
        <strain evidence="1">ATCC 38472_TT</strain>
    </source>
</reference>
<organism evidence="1 2">
    <name type="scientific">Pythium oligandrum</name>
    <name type="common">Mycoparasitic fungus</name>
    <dbReference type="NCBI Taxonomy" id="41045"/>
    <lineage>
        <taxon>Eukaryota</taxon>
        <taxon>Sar</taxon>
        <taxon>Stramenopiles</taxon>
        <taxon>Oomycota</taxon>
        <taxon>Peronosporomycetes</taxon>
        <taxon>Pythiales</taxon>
        <taxon>Pythiaceae</taxon>
        <taxon>Pythium</taxon>
    </lineage>
</organism>
<sequence>MTSMAMRLRRSTRCGGHAVAVRRLSTAAASSRRRHWLEADCGDVPTQPRPQDLDISEMLRGGHALQVANQKMIGAKLASALRGPATSFSDAHTQTLQELKDLEDRNVERILESAETKGLRFRPSLLIPAVRCSSVTLGTVLSLFGENISRSYISGVKIAIADYYNDQIREIYAHKQEETGLKELFKATRDAELEFVETHSPEAFDPTKEDTDAVRTFATNSTKVLLQVAKTI</sequence>
<proteinExistence type="predicted"/>